<dbReference type="CDD" id="cd22271">
    <property type="entry name" value="DPBB_EXP_N-like"/>
    <property type="match status" value="1"/>
</dbReference>
<dbReference type="InterPro" id="IPR051477">
    <property type="entry name" value="Expansin_CellWall"/>
</dbReference>
<dbReference type="PANTHER" id="PTHR31836">
    <property type="match status" value="1"/>
</dbReference>
<sequence length="228" mass="23665">MRFTNIITASAIFAMAHGAAVDKRALTGEATYYGGNTSGGTCSFSTYTIPAGIFGTALSDSNWEASANCGTCVSVTGPKGASGKTSTITAMVVDQCPGCGPNHLDLFPGGFSALANPTLGKIPIVWNYVDCPITSPISVRNKEGVSAWWFSMQVINANKKVASLDVSADGGKTWQQTVRQPYNFFQKSSGTGTTVVDVRVTSASGDAIVIKSVPVAQGKGATASRNFK</sequence>
<gene>
    <name evidence="4" type="ORF">VTL71DRAFT_2878</name>
</gene>
<protein>
    <recommendedName>
        <fullName evidence="3">Expansin-like EG45 domain-containing protein</fullName>
    </recommendedName>
</protein>
<evidence type="ECO:0000256" key="1">
    <source>
        <dbReference type="ARBA" id="ARBA00022729"/>
    </source>
</evidence>
<dbReference type="PANTHER" id="PTHR31836:SF21">
    <property type="entry name" value="EXPANSIN-LIKE PROTEIN 7"/>
    <property type="match status" value="1"/>
</dbReference>
<evidence type="ECO:0000259" key="3">
    <source>
        <dbReference type="PROSITE" id="PS50842"/>
    </source>
</evidence>
<proteinExistence type="predicted"/>
<comment type="caution">
    <text evidence="4">The sequence shown here is derived from an EMBL/GenBank/DDBJ whole genome shotgun (WGS) entry which is preliminary data.</text>
</comment>
<dbReference type="SUPFAM" id="SSF50685">
    <property type="entry name" value="Barwin-like endoglucanases"/>
    <property type="match status" value="1"/>
</dbReference>
<name>A0ABR4C7E4_9HELO</name>
<dbReference type="InterPro" id="IPR049818">
    <property type="entry name" value="Expansin_EXLX1-like"/>
</dbReference>
<evidence type="ECO:0000313" key="4">
    <source>
        <dbReference type="EMBL" id="KAL2065209.1"/>
    </source>
</evidence>
<feature type="signal peptide" evidence="2">
    <location>
        <begin position="1"/>
        <end position="18"/>
    </location>
</feature>
<feature type="chain" id="PRO_5045752776" description="Expansin-like EG45 domain-containing protein" evidence="2">
    <location>
        <begin position="19"/>
        <end position="228"/>
    </location>
</feature>
<dbReference type="InterPro" id="IPR007112">
    <property type="entry name" value="Expansin/allergen_DPBB_dom"/>
</dbReference>
<dbReference type="NCBIfam" id="NF041144">
    <property type="entry name" value="expansin_EXLX1"/>
    <property type="match status" value="1"/>
</dbReference>
<accession>A0ABR4C7E4</accession>
<evidence type="ECO:0000256" key="2">
    <source>
        <dbReference type="SAM" id="SignalP"/>
    </source>
</evidence>
<evidence type="ECO:0000313" key="5">
    <source>
        <dbReference type="Proteomes" id="UP001595075"/>
    </source>
</evidence>
<dbReference type="Proteomes" id="UP001595075">
    <property type="component" value="Unassembled WGS sequence"/>
</dbReference>
<feature type="domain" description="Expansin-like EG45" evidence="3">
    <location>
        <begin position="39"/>
        <end position="136"/>
    </location>
</feature>
<dbReference type="InterPro" id="IPR036908">
    <property type="entry name" value="RlpA-like_sf"/>
</dbReference>
<keyword evidence="5" id="KW-1185">Reference proteome</keyword>
<dbReference type="Gene3D" id="2.40.40.10">
    <property type="entry name" value="RlpA-like domain"/>
    <property type="match status" value="1"/>
</dbReference>
<organism evidence="4 5">
    <name type="scientific">Oculimacula yallundae</name>
    <dbReference type="NCBI Taxonomy" id="86028"/>
    <lineage>
        <taxon>Eukaryota</taxon>
        <taxon>Fungi</taxon>
        <taxon>Dikarya</taxon>
        <taxon>Ascomycota</taxon>
        <taxon>Pezizomycotina</taxon>
        <taxon>Leotiomycetes</taxon>
        <taxon>Helotiales</taxon>
        <taxon>Ploettnerulaceae</taxon>
        <taxon>Oculimacula</taxon>
    </lineage>
</organism>
<dbReference type="Gene3D" id="2.60.40.760">
    <property type="entry name" value="Expansin, cellulose-binding-like domain"/>
    <property type="match status" value="1"/>
</dbReference>
<reference evidence="4 5" key="1">
    <citation type="journal article" date="2024" name="Commun. Biol.">
        <title>Comparative genomic analysis of thermophilic fungi reveals convergent evolutionary adaptations and gene losses.</title>
        <authorList>
            <person name="Steindorff A.S."/>
            <person name="Aguilar-Pontes M.V."/>
            <person name="Robinson A.J."/>
            <person name="Andreopoulos B."/>
            <person name="LaButti K."/>
            <person name="Kuo A."/>
            <person name="Mondo S."/>
            <person name="Riley R."/>
            <person name="Otillar R."/>
            <person name="Haridas S."/>
            <person name="Lipzen A."/>
            <person name="Grimwood J."/>
            <person name="Schmutz J."/>
            <person name="Clum A."/>
            <person name="Reid I.D."/>
            <person name="Moisan M.C."/>
            <person name="Butler G."/>
            <person name="Nguyen T.T.M."/>
            <person name="Dewar K."/>
            <person name="Conant G."/>
            <person name="Drula E."/>
            <person name="Henrissat B."/>
            <person name="Hansel C."/>
            <person name="Singer S."/>
            <person name="Hutchinson M.I."/>
            <person name="de Vries R.P."/>
            <person name="Natvig D.O."/>
            <person name="Powell A.J."/>
            <person name="Tsang A."/>
            <person name="Grigoriev I.V."/>
        </authorList>
    </citation>
    <scope>NUCLEOTIDE SEQUENCE [LARGE SCALE GENOMIC DNA]</scope>
    <source>
        <strain evidence="4 5">CBS 494.80</strain>
    </source>
</reference>
<dbReference type="InterPro" id="IPR036749">
    <property type="entry name" value="Expansin_CBD_sf"/>
</dbReference>
<dbReference type="SUPFAM" id="SSF49590">
    <property type="entry name" value="PHL pollen allergen"/>
    <property type="match status" value="1"/>
</dbReference>
<dbReference type="PROSITE" id="PS50842">
    <property type="entry name" value="EXPANSIN_EG45"/>
    <property type="match status" value="1"/>
</dbReference>
<dbReference type="EMBL" id="JAZHXI010000012">
    <property type="protein sequence ID" value="KAL2065209.1"/>
    <property type="molecule type" value="Genomic_DNA"/>
</dbReference>
<keyword evidence="1 2" id="KW-0732">Signal</keyword>